<dbReference type="SUPFAM" id="SSF53155">
    <property type="entry name" value="Methylated DNA-protein cysteine methyltransferase domain"/>
    <property type="match status" value="1"/>
</dbReference>
<comment type="miscellaneous">
    <text evidence="8">This enzyme catalyzes only one turnover and therefore is not strictly catalytic. According to one definition, an enzyme is a biocatalyst that acts repeatedly and over many reaction cycles.</text>
</comment>
<comment type="catalytic activity">
    <reaction evidence="1 8">
        <text>a 4-O-methyl-thymidine in DNA + L-cysteinyl-[protein] = a thymidine in DNA + S-methyl-L-cysteinyl-[protein]</text>
        <dbReference type="Rhea" id="RHEA:53428"/>
        <dbReference type="Rhea" id="RHEA-COMP:10131"/>
        <dbReference type="Rhea" id="RHEA-COMP:10132"/>
        <dbReference type="Rhea" id="RHEA-COMP:13555"/>
        <dbReference type="Rhea" id="RHEA-COMP:13556"/>
        <dbReference type="ChEBI" id="CHEBI:29950"/>
        <dbReference type="ChEBI" id="CHEBI:82612"/>
        <dbReference type="ChEBI" id="CHEBI:137386"/>
        <dbReference type="ChEBI" id="CHEBI:137387"/>
        <dbReference type="EC" id="2.1.1.63"/>
    </reaction>
</comment>
<dbReference type="Pfam" id="PF01035">
    <property type="entry name" value="DNA_binding_1"/>
    <property type="match status" value="1"/>
</dbReference>
<evidence type="ECO:0000313" key="11">
    <source>
        <dbReference type="EMBL" id="PZD73318.1"/>
    </source>
</evidence>
<dbReference type="InterPro" id="IPR023546">
    <property type="entry name" value="MGMT"/>
</dbReference>
<dbReference type="EC" id="2.1.1.63" evidence="8"/>
<dbReference type="InterPro" id="IPR036388">
    <property type="entry name" value="WH-like_DNA-bd_sf"/>
</dbReference>
<feature type="domain" description="Methylated-DNA-[protein]-cysteine S-methyltransferase DNA binding" evidence="9">
    <location>
        <begin position="90"/>
        <end position="169"/>
    </location>
</feature>
<dbReference type="RefSeq" id="WP_110986257.1">
    <property type="nucleotide sequence ID" value="NZ_CAWNWM010000006.1"/>
</dbReference>
<dbReference type="AlphaFoldDB" id="A0A2W1JIQ1"/>
<dbReference type="Proteomes" id="UP000248857">
    <property type="component" value="Unassembled WGS sequence"/>
</dbReference>
<dbReference type="GO" id="GO:0032259">
    <property type="term" value="P:methylation"/>
    <property type="evidence" value="ECO:0007669"/>
    <property type="project" value="UniProtKB-KW"/>
</dbReference>
<dbReference type="PANTHER" id="PTHR10815">
    <property type="entry name" value="METHYLATED-DNA--PROTEIN-CYSTEINE METHYLTRANSFERASE"/>
    <property type="match status" value="1"/>
</dbReference>
<dbReference type="GO" id="GO:0005737">
    <property type="term" value="C:cytoplasm"/>
    <property type="evidence" value="ECO:0007669"/>
    <property type="project" value="UniProtKB-SubCell"/>
</dbReference>
<dbReference type="GO" id="GO:0003908">
    <property type="term" value="F:methylated-DNA-[protein]-cysteine S-methyltransferase activity"/>
    <property type="evidence" value="ECO:0007669"/>
    <property type="project" value="UniProtKB-UniRule"/>
</dbReference>
<feature type="active site" description="Nucleophile; methyl group acceptor" evidence="8">
    <location>
        <position position="141"/>
    </location>
</feature>
<name>A0A2W1JIQ1_9CYAN</name>
<evidence type="ECO:0000256" key="6">
    <source>
        <dbReference type="ARBA" id="ARBA00023204"/>
    </source>
</evidence>
<evidence type="ECO:0000256" key="5">
    <source>
        <dbReference type="ARBA" id="ARBA00022763"/>
    </source>
</evidence>
<dbReference type="PANTHER" id="PTHR10815:SF5">
    <property type="entry name" value="METHYLATED-DNA--PROTEIN-CYSTEINE METHYLTRANSFERASE"/>
    <property type="match status" value="1"/>
</dbReference>
<dbReference type="SUPFAM" id="SSF46767">
    <property type="entry name" value="Methylated DNA-protein cysteine methyltransferase, C-terminal domain"/>
    <property type="match status" value="1"/>
</dbReference>
<dbReference type="InterPro" id="IPR001497">
    <property type="entry name" value="MethylDNA_cys_MeTrfase_AS"/>
</dbReference>
<dbReference type="NCBIfam" id="TIGR00589">
    <property type="entry name" value="ogt"/>
    <property type="match status" value="1"/>
</dbReference>
<sequence>MVAPTKTYLNLNRLDSPMGQILVVTEGQNLCALEFADHEPRMQKFLQARYGAFSLVQAQDTLGICDRIQSYFAGDFNSLTPITVSPGGTPFQQRVWSTLREIPAGTTLTYGTLATQLGNPNASRAVGLANSRNPIAIVVPCHRVVGANAQLTGYAGGIERKRWLLQHENALTQEDCQQISLPLKI</sequence>
<dbReference type="HAMAP" id="MF_00772">
    <property type="entry name" value="OGT"/>
    <property type="match status" value="1"/>
</dbReference>
<proteinExistence type="inferred from homology"/>
<dbReference type="Gene3D" id="1.10.10.10">
    <property type="entry name" value="Winged helix-like DNA-binding domain superfamily/Winged helix DNA-binding domain"/>
    <property type="match status" value="1"/>
</dbReference>
<dbReference type="InterPro" id="IPR036217">
    <property type="entry name" value="MethylDNA_cys_MeTrfase_DNAb"/>
</dbReference>
<dbReference type="Pfam" id="PF02870">
    <property type="entry name" value="Methyltransf_1N"/>
    <property type="match status" value="1"/>
</dbReference>
<protein>
    <recommendedName>
        <fullName evidence="8">Methylated-DNA--protein-cysteine methyltransferase</fullName>
        <ecNumber evidence="8">2.1.1.63</ecNumber>
    </recommendedName>
    <alternativeName>
        <fullName evidence="8">6-O-methylguanine-DNA methyltransferase</fullName>
        <shortName evidence="8">MGMT</shortName>
    </alternativeName>
    <alternativeName>
        <fullName evidence="8">O-6-methylguanine-DNA-alkyltransferase</fullName>
    </alternativeName>
</protein>
<comment type="caution">
    <text evidence="11">The sequence shown here is derived from an EMBL/GenBank/DDBJ whole genome shotgun (WGS) entry which is preliminary data.</text>
</comment>
<comment type="subcellular location">
    <subcellularLocation>
        <location evidence="8">Cytoplasm</location>
    </subcellularLocation>
</comment>
<comment type="similarity">
    <text evidence="8">Belongs to the MGMT family.</text>
</comment>
<evidence type="ECO:0000256" key="4">
    <source>
        <dbReference type="ARBA" id="ARBA00022679"/>
    </source>
</evidence>
<dbReference type="InterPro" id="IPR014048">
    <property type="entry name" value="MethylDNA_cys_MeTrfase_DNA-bd"/>
</dbReference>
<evidence type="ECO:0000256" key="1">
    <source>
        <dbReference type="ARBA" id="ARBA00001286"/>
    </source>
</evidence>
<comment type="catalytic activity">
    <reaction evidence="7 8">
        <text>a 6-O-methyl-2'-deoxyguanosine in DNA + L-cysteinyl-[protein] = S-methyl-L-cysteinyl-[protein] + a 2'-deoxyguanosine in DNA</text>
        <dbReference type="Rhea" id="RHEA:24000"/>
        <dbReference type="Rhea" id="RHEA-COMP:10131"/>
        <dbReference type="Rhea" id="RHEA-COMP:10132"/>
        <dbReference type="Rhea" id="RHEA-COMP:11367"/>
        <dbReference type="Rhea" id="RHEA-COMP:11368"/>
        <dbReference type="ChEBI" id="CHEBI:29950"/>
        <dbReference type="ChEBI" id="CHEBI:82612"/>
        <dbReference type="ChEBI" id="CHEBI:85445"/>
        <dbReference type="ChEBI" id="CHEBI:85448"/>
        <dbReference type="EC" id="2.1.1.63"/>
    </reaction>
</comment>
<keyword evidence="4 8" id="KW-0808">Transferase</keyword>
<accession>A0A2W1JIQ1</accession>
<dbReference type="Gene3D" id="3.30.160.70">
    <property type="entry name" value="Methylated DNA-protein cysteine methyltransferase domain"/>
    <property type="match status" value="1"/>
</dbReference>
<comment type="function">
    <text evidence="8">Involved in the cellular defense against the biological effects of O6-methylguanine (O6-MeG) and O4-methylthymine (O4-MeT) in DNA. Repairs the methylated nucleobase in DNA by stoichiometrically transferring the methyl group to a cysteine residue in the enzyme. This is a suicide reaction: the enzyme is irreversibly inactivated.</text>
</comment>
<dbReference type="EMBL" id="PQWO01000006">
    <property type="protein sequence ID" value="PZD73318.1"/>
    <property type="molecule type" value="Genomic_DNA"/>
</dbReference>
<evidence type="ECO:0000259" key="10">
    <source>
        <dbReference type="Pfam" id="PF02870"/>
    </source>
</evidence>
<reference evidence="11 12" key="1">
    <citation type="journal article" date="2018" name="Sci. Rep.">
        <title>A novel species of the marine cyanobacterium Acaryochloris with a unique pigment content and lifestyle.</title>
        <authorList>
            <person name="Partensky F."/>
            <person name="Six C."/>
            <person name="Ratin M."/>
            <person name="Garczarek L."/>
            <person name="Vaulot D."/>
            <person name="Probert I."/>
            <person name="Calteau A."/>
            <person name="Gourvil P."/>
            <person name="Marie D."/>
            <person name="Grebert T."/>
            <person name="Bouchier C."/>
            <person name="Le Panse S."/>
            <person name="Gachenot M."/>
            <person name="Rodriguez F."/>
            <person name="Garrido J.L."/>
        </authorList>
    </citation>
    <scope>NUCLEOTIDE SEQUENCE [LARGE SCALE GENOMIC DNA]</scope>
    <source>
        <strain evidence="11 12">RCC1774</strain>
    </source>
</reference>
<dbReference type="FunFam" id="1.10.10.10:FF:000337">
    <property type="entry name" value="Methylated-DNA--protein-cysteine methyltransferase"/>
    <property type="match status" value="1"/>
</dbReference>
<gene>
    <name evidence="11" type="primary">ogt_1</name>
    <name evidence="11" type="ORF">C1752_02299</name>
</gene>
<organism evidence="11 12">
    <name type="scientific">Acaryochloris thomasi RCC1774</name>
    <dbReference type="NCBI Taxonomy" id="1764569"/>
    <lineage>
        <taxon>Bacteria</taxon>
        <taxon>Bacillati</taxon>
        <taxon>Cyanobacteriota</taxon>
        <taxon>Cyanophyceae</taxon>
        <taxon>Acaryochloridales</taxon>
        <taxon>Acaryochloridaceae</taxon>
        <taxon>Acaryochloris</taxon>
        <taxon>Acaryochloris thomasi</taxon>
    </lineage>
</organism>
<feature type="domain" description="Methylguanine DNA methyltransferase ribonuclease-like" evidence="10">
    <location>
        <begin position="14"/>
        <end position="82"/>
    </location>
</feature>
<keyword evidence="2 8" id="KW-0963">Cytoplasm</keyword>
<dbReference type="InterPro" id="IPR008332">
    <property type="entry name" value="MethylG_MeTrfase_N"/>
</dbReference>
<keyword evidence="5 8" id="KW-0227">DNA damage</keyword>
<dbReference type="GO" id="GO:0006307">
    <property type="term" value="P:DNA alkylation repair"/>
    <property type="evidence" value="ECO:0007669"/>
    <property type="project" value="UniProtKB-UniRule"/>
</dbReference>
<evidence type="ECO:0000313" key="12">
    <source>
        <dbReference type="Proteomes" id="UP000248857"/>
    </source>
</evidence>
<dbReference type="PROSITE" id="PS00374">
    <property type="entry name" value="MGMT"/>
    <property type="match status" value="1"/>
</dbReference>
<dbReference type="InterPro" id="IPR036631">
    <property type="entry name" value="MGMT_N_sf"/>
</dbReference>
<evidence type="ECO:0000256" key="7">
    <source>
        <dbReference type="ARBA" id="ARBA00049348"/>
    </source>
</evidence>
<dbReference type="CDD" id="cd06445">
    <property type="entry name" value="ATase"/>
    <property type="match status" value="1"/>
</dbReference>
<keyword evidence="3 8" id="KW-0489">Methyltransferase</keyword>
<evidence type="ECO:0000256" key="3">
    <source>
        <dbReference type="ARBA" id="ARBA00022603"/>
    </source>
</evidence>
<evidence type="ECO:0000259" key="9">
    <source>
        <dbReference type="Pfam" id="PF01035"/>
    </source>
</evidence>
<keyword evidence="6 8" id="KW-0234">DNA repair</keyword>
<keyword evidence="12" id="KW-1185">Reference proteome</keyword>
<evidence type="ECO:0000256" key="8">
    <source>
        <dbReference type="HAMAP-Rule" id="MF_00772"/>
    </source>
</evidence>
<dbReference type="OrthoDB" id="9802228at2"/>
<evidence type="ECO:0000256" key="2">
    <source>
        <dbReference type="ARBA" id="ARBA00022490"/>
    </source>
</evidence>